<evidence type="ECO:0000256" key="6">
    <source>
        <dbReference type="ARBA" id="ARBA00022695"/>
    </source>
</evidence>
<keyword evidence="9" id="KW-0067">ATP-binding</keyword>
<protein>
    <recommendedName>
        <fullName evidence="2">FAD synthase</fullName>
        <ecNumber evidence="2">2.7.7.2</ecNumber>
    </recommendedName>
    <alternativeName>
        <fullName evidence="10">FAD pyrophosphorylase</fullName>
    </alternativeName>
    <alternativeName>
        <fullName evidence="11">FMN adenylyltransferase</fullName>
    </alternativeName>
</protein>
<dbReference type="InterPro" id="IPR002500">
    <property type="entry name" value="PAPS_reduct_dom"/>
</dbReference>
<dbReference type="EC" id="2.7.7.2" evidence="2"/>
<dbReference type="AlphaFoldDB" id="A0A078AAE0"/>
<evidence type="ECO:0000256" key="1">
    <source>
        <dbReference type="ARBA" id="ARBA00004726"/>
    </source>
</evidence>
<keyword evidence="3" id="KW-0285">Flavoprotein</keyword>
<accession>A0A078AAE0</accession>
<dbReference type="GO" id="GO:0003919">
    <property type="term" value="F:FMN adenylyltransferase activity"/>
    <property type="evidence" value="ECO:0007669"/>
    <property type="project" value="UniProtKB-EC"/>
</dbReference>
<dbReference type="EMBL" id="CCKQ01007743">
    <property type="protein sequence ID" value="CDW79159.1"/>
    <property type="molecule type" value="Genomic_DNA"/>
</dbReference>
<dbReference type="FunCoup" id="A0A078AAE0">
    <property type="interactions" value="60"/>
</dbReference>
<evidence type="ECO:0000259" key="14">
    <source>
        <dbReference type="Pfam" id="PF01507"/>
    </source>
</evidence>
<evidence type="ECO:0000256" key="11">
    <source>
        <dbReference type="ARBA" id="ARBA00031871"/>
    </source>
</evidence>
<evidence type="ECO:0000256" key="8">
    <source>
        <dbReference type="ARBA" id="ARBA00022827"/>
    </source>
</evidence>
<evidence type="ECO:0000256" key="9">
    <source>
        <dbReference type="ARBA" id="ARBA00022840"/>
    </source>
</evidence>
<keyword evidence="7" id="KW-0547">Nucleotide-binding</keyword>
<comment type="catalytic activity">
    <reaction evidence="12">
        <text>FMN + ATP + H(+) = FAD + diphosphate</text>
        <dbReference type="Rhea" id="RHEA:17237"/>
        <dbReference type="ChEBI" id="CHEBI:15378"/>
        <dbReference type="ChEBI" id="CHEBI:30616"/>
        <dbReference type="ChEBI" id="CHEBI:33019"/>
        <dbReference type="ChEBI" id="CHEBI:57692"/>
        <dbReference type="ChEBI" id="CHEBI:58210"/>
        <dbReference type="EC" id="2.7.7.2"/>
    </reaction>
</comment>
<evidence type="ECO:0000256" key="10">
    <source>
        <dbReference type="ARBA" id="ARBA00031145"/>
    </source>
</evidence>
<dbReference type="Gene3D" id="3.40.50.620">
    <property type="entry name" value="HUPs"/>
    <property type="match status" value="1"/>
</dbReference>
<dbReference type="PANTHER" id="PTHR23293">
    <property type="entry name" value="FAD SYNTHETASE-RELATED FMN ADENYLYLTRANSFERASE"/>
    <property type="match status" value="1"/>
</dbReference>
<dbReference type="GO" id="GO:0005524">
    <property type="term" value="F:ATP binding"/>
    <property type="evidence" value="ECO:0007669"/>
    <property type="project" value="UniProtKB-KW"/>
</dbReference>
<evidence type="ECO:0000256" key="3">
    <source>
        <dbReference type="ARBA" id="ARBA00022630"/>
    </source>
</evidence>
<proteinExistence type="predicted"/>
<evidence type="ECO:0000256" key="2">
    <source>
        <dbReference type="ARBA" id="ARBA00012393"/>
    </source>
</evidence>
<sequence length="251" mass="29502">MEILDVLENKRSDVNPALLALIENSIEVLTKAIQNFGENLALSFNGGKDCTVVLHLLRAASLIEDRQSKEETSWLQRIKYVHFVKENEFEEIEQFRNFIEHNYNIKVQLYSSDFKGEVQKLIDQHGIEGIIMGNRKSDPWSRELEPICKSSPGWPEFFRVFPILDWSYHNVWEFLRFFDLPYCRLYDLGYTSLGEKDNSIRNPHLRVEKQLDSGEIIEEFNPAYQLENDEYERESRIKAPVISSPPKDKQQ</sequence>
<organism evidence="15 16">
    <name type="scientific">Stylonychia lemnae</name>
    <name type="common">Ciliate</name>
    <dbReference type="NCBI Taxonomy" id="5949"/>
    <lineage>
        <taxon>Eukaryota</taxon>
        <taxon>Sar</taxon>
        <taxon>Alveolata</taxon>
        <taxon>Ciliophora</taxon>
        <taxon>Intramacronucleata</taxon>
        <taxon>Spirotrichea</taxon>
        <taxon>Stichotrichia</taxon>
        <taxon>Sporadotrichida</taxon>
        <taxon>Oxytrichidae</taxon>
        <taxon>Stylonychinae</taxon>
        <taxon>Stylonychia</taxon>
    </lineage>
</organism>
<keyword evidence="8" id="KW-0274">FAD</keyword>
<dbReference type="Proteomes" id="UP000039865">
    <property type="component" value="Unassembled WGS sequence"/>
</dbReference>
<name>A0A078AAE0_STYLE</name>
<dbReference type="OMA" id="INPMLEW"/>
<keyword evidence="16" id="KW-1185">Reference proteome</keyword>
<evidence type="ECO:0000256" key="4">
    <source>
        <dbReference type="ARBA" id="ARBA00022643"/>
    </source>
</evidence>
<feature type="region of interest" description="Disordered" evidence="13">
    <location>
        <begin position="231"/>
        <end position="251"/>
    </location>
</feature>
<keyword evidence="4" id="KW-0288">FMN</keyword>
<dbReference type="GO" id="GO:0006747">
    <property type="term" value="P:FAD biosynthetic process"/>
    <property type="evidence" value="ECO:0007669"/>
    <property type="project" value="TreeGrafter"/>
</dbReference>
<evidence type="ECO:0000256" key="7">
    <source>
        <dbReference type="ARBA" id="ARBA00022741"/>
    </source>
</evidence>
<comment type="pathway">
    <text evidence="1">Cofactor biosynthesis; FAD biosynthesis; FAD from FMN: step 1/1.</text>
</comment>
<dbReference type="CDD" id="cd23948">
    <property type="entry name" value="FAD_synthase"/>
    <property type="match status" value="1"/>
</dbReference>
<dbReference type="InterPro" id="IPR014729">
    <property type="entry name" value="Rossmann-like_a/b/a_fold"/>
</dbReference>
<dbReference type="PANTHER" id="PTHR23293:SF9">
    <property type="entry name" value="FAD SYNTHASE"/>
    <property type="match status" value="1"/>
</dbReference>
<feature type="domain" description="Phosphoadenosine phosphosulphate reductase" evidence="14">
    <location>
        <begin position="40"/>
        <end position="113"/>
    </location>
</feature>
<reference evidence="15 16" key="1">
    <citation type="submission" date="2014-06" db="EMBL/GenBank/DDBJ databases">
        <authorList>
            <person name="Swart Estienne"/>
        </authorList>
    </citation>
    <scope>NUCLEOTIDE SEQUENCE [LARGE SCALE GENOMIC DNA]</scope>
    <source>
        <strain evidence="15 16">130c</strain>
    </source>
</reference>
<dbReference type="InParanoid" id="A0A078AAE0"/>
<feature type="domain" description="Phosphoadenosine phosphosulphate reductase" evidence="14">
    <location>
        <begin position="118"/>
        <end position="195"/>
    </location>
</feature>
<keyword evidence="6" id="KW-0548">Nucleotidyltransferase</keyword>
<dbReference type="Pfam" id="PF01507">
    <property type="entry name" value="PAPS_reduct"/>
    <property type="match status" value="2"/>
</dbReference>
<dbReference type="OrthoDB" id="270728at2759"/>
<dbReference type="SUPFAM" id="SSF52402">
    <property type="entry name" value="Adenine nucleotide alpha hydrolases-like"/>
    <property type="match status" value="1"/>
</dbReference>
<evidence type="ECO:0000256" key="13">
    <source>
        <dbReference type="SAM" id="MobiDB-lite"/>
    </source>
</evidence>
<evidence type="ECO:0000313" key="16">
    <source>
        <dbReference type="Proteomes" id="UP000039865"/>
    </source>
</evidence>
<evidence type="ECO:0000313" key="15">
    <source>
        <dbReference type="EMBL" id="CDW79159.1"/>
    </source>
</evidence>
<keyword evidence="5" id="KW-0808">Transferase</keyword>
<gene>
    <name evidence="15" type="primary">Contig7791.g8306</name>
    <name evidence="15" type="ORF">STYLEM_8145</name>
</gene>
<evidence type="ECO:0000256" key="12">
    <source>
        <dbReference type="ARBA" id="ARBA00049494"/>
    </source>
</evidence>
<evidence type="ECO:0000256" key="5">
    <source>
        <dbReference type="ARBA" id="ARBA00022679"/>
    </source>
</evidence>